<evidence type="ECO:0000256" key="1">
    <source>
        <dbReference type="SAM" id="Phobius"/>
    </source>
</evidence>
<keyword evidence="1" id="KW-1133">Transmembrane helix</keyword>
<reference evidence="2 3" key="1">
    <citation type="submission" date="2020-01" db="EMBL/GenBank/DDBJ databases">
        <title>Genome analysis of Anaerocolumna sp. CBA3638.</title>
        <authorList>
            <person name="Kim J."/>
            <person name="Roh S.W."/>
        </authorList>
    </citation>
    <scope>NUCLEOTIDE SEQUENCE [LARGE SCALE GENOMIC DNA]</scope>
    <source>
        <strain evidence="2 3">CBA3638</strain>
    </source>
</reference>
<sequence length="71" mass="7915">MTEQGFEQSVENFADWAWQYELLIGGVIFIILLIAGFALLKKKKKNAGYICLGISLLVLISDVIKALLRVS</sequence>
<dbReference type="RefSeq" id="WP_161839638.1">
    <property type="nucleotide sequence ID" value="NZ_CP048000.1"/>
</dbReference>
<name>A0A6P1TR47_9FIRM</name>
<feature type="transmembrane region" description="Helical" evidence="1">
    <location>
        <begin position="20"/>
        <end position="40"/>
    </location>
</feature>
<protein>
    <submittedName>
        <fullName evidence="2">LPXTG cell wall anchor domain-containing protein</fullName>
    </submittedName>
</protein>
<dbReference type="AlphaFoldDB" id="A0A6P1TR47"/>
<proteinExistence type="predicted"/>
<dbReference type="EMBL" id="CP048000">
    <property type="protein sequence ID" value="QHQ62817.1"/>
    <property type="molecule type" value="Genomic_DNA"/>
</dbReference>
<feature type="transmembrane region" description="Helical" evidence="1">
    <location>
        <begin position="47"/>
        <end position="68"/>
    </location>
</feature>
<keyword evidence="3" id="KW-1185">Reference proteome</keyword>
<evidence type="ECO:0000313" key="2">
    <source>
        <dbReference type="EMBL" id="QHQ62817.1"/>
    </source>
</evidence>
<keyword evidence="1" id="KW-0472">Membrane</keyword>
<gene>
    <name evidence="2" type="ORF">Ana3638_20215</name>
</gene>
<dbReference type="NCBIfam" id="TIGR01167">
    <property type="entry name" value="LPXTG_anchor"/>
    <property type="match status" value="1"/>
</dbReference>
<evidence type="ECO:0000313" key="3">
    <source>
        <dbReference type="Proteomes" id="UP000464314"/>
    </source>
</evidence>
<organism evidence="2 3">
    <name type="scientific">Anaerocolumna sedimenticola</name>
    <dbReference type="NCBI Taxonomy" id="2696063"/>
    <lineage>
        <taxon>Bacteria</taxon>
        <taxon>Bacillati</taxon>
        <taxon>Bacillota</taxon>
        <taxon>Clostridia</taxon>
        <taxon>Lachnospirales</taxon>
        <taxon>Lachnospiraceae</taxon>
        <taxon>Anaerocolumna</taxon>
    </lineage>
</organism>
<dbReference type="Proteomes" id="UP000464314">
    <property type="component" value="Chromosome"/>
</dbReference>
<accession>A0A6P1TR47</accession>
<keyword evidence="1" id="KW-0812">Transmembrane</keyword>
<dbReference type="KEGG" id="anr:Ana3638_20215"/>